<dbReference type="EMBL" id="LGRX02011731">
    <property type="protein sequence ID" value="KAK3268591.1"/>
    <property type="molecule type" value="Genomic_DNA"/>
</dbReference>
<accession>A0AAE0L1F8</accession>
<dbReference type="Proteomes" id="UP001190700">
    <property type="component" value="Unassembled WGS sequence"/>
</dbReference>
<evidence type="ECO:0000313" key="4">
    <source>
        <dbReference type="Proteomes" id="UP001190700"/>
    </source>
</evidence>
<feature type="compositionally biased region" description="Polar residues" evidence="2">
    <location>
        <begin position="21"/>
        <end position="32"/>
    </location>
</feature>
<keyword evidence="4" id="KW-1185">Reference proteome</keyword>
<keyword evidence="1" id="KW-0175">Coiled coil</keyword>
<feature type="region of interest" description="Disordered" evidence="2">
    <location>
        <begin position="1"/>
        <end position="101"/>
    </location>
</feature>
<protein>
    <submittedName>
        <fullName evidence="3">Uncharacterized protein</fullName>
    </submittedName>
</protein>
<feature type="compositionally biased region" description="Polar residues" evidence="2">
    <location>
        <begin position="60"/>
        <end position="69"/>
    </location>
</feature>
<feature type="region of interest" description="Disordered" evidence="2">
    <location>
        <begin position="213"/>
        <end position="239"/>
    </location>
</feature>
<comment type="caution">
    <text evidence="3">The sequence shown here is derived from an EMBL/GenBank/DDBJ whole genome shotgun (WGS) entry which is preliminary data.</text>
</comment>
<sequence length="264" mass="29663">MPSPDRFRPKQAHYAVDHKSPSGQGSYKTDGTSDGELWTRQHSSLHSTRTVTTKLPHIVTPQSQNSSPKNRGGNPMMGSRNYASDIYYQKSPSEKNERLTSVTDWKKDDDMKKWYKDISQRKKETKAKQLRQANKDAQWILDRRERQLKEMQKITKAEREAAALQEKMQEEAAKNRRVPAGLNKAKAAEAAENSGAPEVAAFAVDMQGGATASMGMGGMRSDDQLQWQDIPEPTRSKDKQHDVAVWVKPGVFITKTCTLQACSV</sequence>
<organism evidence="3 4">
    <name type="scientific">Cymbomonas tetramitiformis</name>
    <dbReference type="NCBI Taxonomy" id="36881"/>
    <lineage>
        <taxon>Eukaryota</taxon>
        <taxon>Viridiplantae</taxon>
        <taxon>Chlorophyta</taxon>
        <taxon>Pyramimonadophyceae</taxon>
        <taxon>Pyramimonadales</taxon>
        <taxon>Pyramimonadaceae</taxon>
        <taxon>Cymbomonas</taxon>
    </lineage>
</organism>
<proteinExistence type="predicted"/>
<feature type="compositionally biased region" description="Basic and acidic residues" evidence="2">
    <location>
        <begin position="92"/>
        <end position="101"/>
    </location>
</feature>
<evidence type="ECO:0000256" key="1">
    <source>
        <dbReference type="SAM" id="Coils"/>
    </source>
</evidence>
<name>A0AAE0L1F8_9CHLO</name>
<feature type="coiled-coil region" evidence="1">
    <location>
        <begin position="147"/>
        <end position="174"/>
    </location>
</feature>
<gene>
    <name evidence="3" type="ORF">CYMTET_22914</name>
</gene>
<dbReference type="AlphaFoldDB" id="A0AAE0L1F8"/>
<evidence type="ECO:0000313" key="3">
    <source>
        <dbReference type="EMBL" id="KAK3268591.1"/>
    </source>
</evidence>
<feature type="compositionally biased region" description="Polar residues" evidence="2">
    <location>
        <begin position="40"/>
        <end position="53"/>
    </location>
</feature>
<evidence type="ECO:0000256" key="2">
    <source>
        <dbReference type="SAM" id="MobiDB-lite"/>
    </source>
</evidence>
<reference evidence="3 4" key="1">
    <citation type="journal article" date="2015" name="Genome Biol. Evol.">
        <title>Comparative Genomics of a Bacterivorous Green Alga Reveals Evolutionary Causalities and Consequences of Phago-Mixotrophic Mode of Nutrition.</title>
        <authorList>
            <person name="Burns J.A."/>
            <person name="Paasch A."/>
            <person name="Narechania A."/>
            <person name="Kim E."/>
        </authorList>
    </citation>
    <scope>NUCLEOTIDE SEQUENCE [LARGE SCALE GENOMIC DNA]</scope>
    <source>
        <strain evidence="3 4">PLY_AMNH</strain>
    </source>
</reference>